<evidence type="ECO:0000313" key="3">
    <source>
        <dbReference type="EMBL" id="HEB95104.1"/>
    </source>
</evidence>
<dbReference type="GO" id="GO:0004151">
    <property type="term" value="F:dihydroorotase activity"/>
    <property type="evidence" value="ECO:0007669"/>
    <property type="project" value="UniProtKB-EC"/>
</dbReference>
<organism evidence="3">
    <name type="scientific">Sedimenticola thiotaurini</name>
    <dbReference type="NCBI Taxonomy" id="1543721"/>
    <lineage>
        <taxon>Bacteria</taxon>
        <taxon>Pseudomonadati</taxon>
        <taxon>Pseudomonadota</taxon>
        <taxon>Gammaproteobacteria</taxon>
        <taxon>Chromatiales</taxon>
        <taxon>Sedimenticolaceae</taxon>
        <taxon>Sedimenticola</taxon>
    </lineage>
</organism>
<dbReference type="Proteomes" id="UP000886251">
    <property type="component" value="Unassembled WGS sequence"/>
</dbReference>
<dbReference type="Gene3D" id="3.20.20.140">
    <property type="entry name" value="Metal-dependent hydrolases"/>
    <property type="match status" value="1"/>
</dbReference>
<gene>
    <name evidence="3" type="ORF">ENI96_01575</name>
</gene>
<dbReference type="GO" id="GO:0004038">
    <property type="term" value="F:allantoinase activity"/>
    <property type="evidence" value="ECO:0007669"/>
    <property type="project" value="TreeGrafter"/>
</dbReference>
<dbReference type="GO" id="GO:0006145">
    <property type="term" value="P:purine nucleobase catabolic process"/>
    <property type="evidence" value="ECO:0007669"/>
    <property type="project" value="TreeGrafter"/>
</dbReference>
<evidence type="ECO:0000259" key="2">
    <source>
        <dbReference type="Pfam" id="PF12890"/>
    </source>
</evidence>
<dbReference type="NCBIfam" id="NF005791">
    <property type="entry name" value="PRK07627.1"/>
    <property type="match status" value="1"/>
</dbReference>
<dbReference type="PANTHER" id="PTHR43668">
    <property type="entry name" value="ALLANTOINASE"/>
    <property type="match status" value="1"/>
</dbReference>
<dbReference type="InterPro" id="IPR050138">
    <property type="entry name" value="DHOase/Allantoinase_Hydrolase"/>
</dbReference>
<comment type="caution">
    <text evidence="3">The sequence shown here is derived from an EMBL/GenBank/DDBJ whole genome shotgun (WGS) entry which is preliminary data.</text>
</comment>
<dbReference type="SUPFAM" id="SSF51338">
    <property type="entry name" value="Composite domain of metallo-dependent hydrolases"/>
    <property type="match status" value="1"/>
</dbReference>
<dbReference type="AlphaFoldDB" id="A0A831W223"/>
<protein>
    <submittedName>
        <fullName evidence="3">Dihydroorotase</fullName>
        <ecNumber evidence="3">3.5.2.3</ecNumber>
    </submittedName>
</protein>
<dbReference type="PANTHER" id="PTHR43668:SF2">
    <property type="entry name" value="ALLANTOINASE"/>
    <property type="match status" value="1"/>
</dbReference>
<sequence length="428" mass="45480">MTERPRISIRGGRVIDPASGLDRVTGLHLADGRILAIGEAPDGFAPEQTIDATGLVVCPGLVDLSARPREPGQEYKATLQSETLAAARGGITTLCCPPDTDPPIDTPAMVTLVRKRAQRLGNARVLPVGALTRGLDGERLSEMASLQAAGAVALGNAERPLANTLVERRALEYAATFGIPVLLRPVDPHLHDGGCAHEGPVASRLGLPGIPGAAETVAVARDLALAEQTGCRIHFRGLSTGTAVRQLQQARDQRLAVSADVAIHQLHLTEMDLEGFDSNCHVTPPLRSLTDRDSLRDGIARGIIGAICSDHQPHDPDAKEAPFPSTAPGISGLETLLPLTLKLVDEGVLPLIDALARLTCGPADILGLPHGRLVPGGAADICLFDPERHWLLRREEMVSAGHNTPFHGWEFRGQVTHTLFEGRIVHQV</sequence>
<dbReference type="InterPro" id="IPR004722">
    <property type="entry name" value="DHOase"/>
</dbReference>
<keyword evidence="1" id="KW-0665">Pyrimidine biosynthesis</keyword>
<dbReference type="Gene3D" id="2.30.40.10">
    <property type="entry name" value="Urease, subunit C, domain 1"/>
    <property type="match status" value="1"/>
</dbReference>
<accession>A0A831W223</accession>
<dbReference type="EC" id="3.5.2.3" evidence="3"/>
<dbReference type="GO" id="GO:0006221">
    <property type="term" value="P:pyrimidine nucleotide biosynthetic process"/>
    <property type="evidence" value="ECO:0007669"/>
    <property type="project" value="UniProtKB-KW"/>
</dbReference>
<dbReference type="NCBIfam" id="TIGR00857">
    <property type="entry name" value="pyrC_multi"/>
    <property type="match status" value="1"/>
</dbReference>
<dbReference type="InterPro" id="IPR032466">
    <property type="entry name" value="Metal_Hydrolase"/>
</dbReference>
<keyword evidence="3" id="KW-0378">Hydrolase</keyword>
<reference evidence="3" key="1">
    <citation type="journal article" date="2020" name="mSystems">
        <title>Genome- and Community-Level Interaction Insights into Carbon Utilization and Element Cycling Functions of Hydrothermarchaeota in Hydrothermal Sediment.</title>
        <authorList>
            <person name="Zhou Z."/>
            <person name="Liu Y."/>
            <person name="Xu W."/>
            <person name="Pan J."/>
            <person name="Luo Z.H."/>
            <person name="Li M."/>
        </authorList>
    </citation>
    <scope>NUCLEOTIDE SEQUENCE [LARGE SCALE GENOMIC DNA]</scope>
    <source>
        <strain evidence="3">HyVt-443</strain>
    </source>
</reference>
<dbReference type="CDD" id="cd01317">
    <property type="entry name" value="DHOase_IIa"/>
    <property type="match status" value="1"/>
</dbReference>
<evidence type="ECO:0000256" key="1">
    <source>
        <dbReference type="ARBA" id="ARBA00022975"/>
    </source>
</evidence>
<dbReference type="Pfam" id="PF12890">
    <property type="entry name" value="DHOase"/>
    <property type="match status" value="1"/>
</dbReference>
<feature type="domain" description="Dihydroorotase catalytic" evidence="2">
    <location>
        <begin position="55"/>
        <end position="236"/>
    </location>
</feature>
<dbReference type="InterPro" id="IPR024403">
    <property type="entry name" value="DHOase_cat"/>
</dbReference>
<dbReference type="SUPFAM" id="SSF51556">
    <property type="entry name" value="Metallo-dependent hydrolases"/>
    <property type="match status" value="1"/>
</dbReference>
<proteinExistence type="predicted"/>
<dbReference type="EMBL" id="DRKP01000019">
    <property type="protein sequence ID" value="HEB95104.1"/>
    <property type="molecule type" value="Genomic_DNA"/>
</dbReference>
<dbReference type="InterPro" id="IPR011059">
    <property type="entry name" value="Metal-dep_hydrolase_composite"/>
</dbReference>
<name>A0A831W223_9GAMM</name>
<dbReference type="GO" id="GO:0005737">
    <property type="term" value="C:cytoplasm"/>
    <property type="evidence" value="ECO:0007669"/>
    <property type="project" value="TreeGrafter"/>
</dbReference>
<dbReference type="GO" id="GO:0046872">
    <property type="term" value="F:metal ion binding"/>
    <property type="evidence" value="ECO:0007669"/>
    <property type="project" value="InterPro"/>
</dbReference>